<evidence type="ECO:0000256" key="2">
    <source>
        <dbReference type="ARBA" id="ARBA00010968"/>
    </source>
</evidence>
<dbReference type="EMBL" id="CM032182">
    <property type="protein sequence ID" value="KAG7097453.1"/>
    <property type="molecule type" value="Genomic_DNA"/>
</dbReference>
<feature type="chain" id="PRO_5040362270" description="Thioredoxin-like fold domain-containing protein" evidence="6">
    <location>
        <begin position="17"/>
        <end position="344"/>
    </location>
</feature>
<keyword evidence="5" id="KW-0472">Membrane</keyword>
<feature type="transmembrane region" description="Helical" evidence="5">
    <location>
        <begin position="275"/>
        <end position="292"/>
    </location>
</feature>
<proteinExistence type="inferred from homology"/>
<evidence type="ECO:0008006" key="9">
    <source>
        <dbReference type="Google" id="ProtNLM"/>
    </source>
</evidence>
<gene>
    <name evidence="7" type="ORF">E1B28_004798</name>
</gene>
<dbReference type="GO" id="GO:0005576">
    <property type="term" value="C:extracellular region"/>
    <property type="evidence" value="ECO:0007669"/>
    <property type="project" value="UniProtKB-SubCell"/>
</dbReference>
<dbReference type="OrthoDB" id="2502001at2759"/>
<evidence type="ECO:0000256" key="4">
    <source>
        <dbReference type="SAM" id="MobiDB-lite"/>
    </source>
</evidence>
<reference evidence="7" key="1">
    <citation type="journal article" date="2021" name="Genome Biol. Evol.">
        <title>The assembled and annotated genome of the fairy-ring fungus Marasmius oreades.</title>
        <authorList>
            <person name="Hiltunen M."/>
            <person name="Ament-Velasquez S.L."/>
            <person name="Johannesson H."/>
        </authorList>
    </citation>
    <scope>NUCLEOTIDE SEQUENCE</scope>
    <source>
        <strain evidence="7">03SP1</strain>
    </source>
</reference>
<dbReference type="PROSITE" id="PS00473">
    <property type="entry name" value="GNRH"/>
    <property type="match status" value="1"/>
</dbReference>
<comment type="caution">
    <text evidence="7">The sequence shown here is derived from an EMBL/GenBank/DDBJ whole genome shotgun (WGS) entry which is preliminary data.</text>
</comment>
<evidence type="ECO:0000313" key="8">
    <source>
        <dbReference type="Proteomes" id="UP001049176"/>
    </source>
</evidence>
<feature type="signal peptide" evidence="6">
    <location>
        <begin position="1"/>
        <end position="16"/>
    </location>
</feature>
<dbReference type="Proteomes" id="UP001049176">
    <property type="component" value="Chromosome 2"/>
</dbReference>
<evidence type="ECO:0000256" key="5">
    <source>
        <dbReference type="SAM" id="Phobius"/>
    </source>
</evidence>
<feature type="compositionally biased region" description="Polar residues" evidence="4">
    <location>
        <begin position="308"/>
        <end position="328"/>
    </location>
</feature>
<comment type="similarity">
    <text evidence="2">Belongs to the GnRH family.</text>
</comment>
<organism evidence="7 8">
    <name type="scientific">Marasmius oreades</name>
    <name type="common">fairy-ring Marasmius</name>
    <dbReference type="NCBI Taxonomy" id="181124"/>
    <lineage>
        <taxon>Eukaryota</taxon>
        <taxon>Fungi</taxon>
        <taxon>Dikarya</taxon>
        <taxon>Basidiomycota</taxon>
        <taxon>Agaricomycotina</taxon>
        <taxon>Agaricomycetes</taxon>
        <taxon>Agaricomycetidae</taxon>
        <taxon>Agaricales</taxon>
        <taxon>Marasmiineae</taxon>
        <taxon>Marasmiaceae</taxon>
        <taxon>Marasmius</taxon>
    </lineage>
</organism>
<keyword evidence="5" id="KW-1133">Transmembrane helix</keyword>
<dbReference type="GO" id="GO:0005179">
    <property type="term" value="F:hormone activity"/>
    <property type="evidence" value="ECO:0007669"/>
    <property type="project" value="InterPro"/>
</dbReference>
<dbReference type="KEGG" id="more:E1B28_004798"/>
<evidence type="ECO:0000256" key="1">
    <source>
        <dbReference type="ARBA" id="ARBA00004613"/>
    </source>
</evidence>
<accession>A0A9P8ADG7</accession>
<dbReference type="GeneID" id="66073874"/>
<keyword evidence="8" id="KW-1185">Reference proteome</keyword>
<dbReference type="RefSeq" id="XP_043013923.1">
    <property type="nucleotide sequence ID" value="XM_043149319.1"/>
</dbReference>
<keyword evidence="3" id="KW-0964">Secreted</keyword>
<evidence type="ECO:0000313" key="7">
    <source>
        <dbReference type="EMBL" id="KAG7097453.1"/>
    </source>
</evidence>
<evidence type="ECO:0000256" key="3">
    <source>
        <dbReference type="ARBA" id="ARBA00022525"/>
    </source>
</evidence>
<keyword evidence="6" id="KW-0732">Signal</keyword>
<comment type="subcellular location">
    <subcellularLocation>
        <location evidence="1">Secreted</location>
    </subcellularLocation>
</comment>
<dbReference type="AlphaFoldDB" id="A0A9P8ADG7"/>
<name>A0A9P8ADG7_9AGAR</name>
<dbReference type="InterPro" id="IPR002012">
    <property type="entry name" value="GnRH"/>
</dbReference>
<evidence type="ECO:0000256" key="6">
    <source>
        <dbReference type="SAM" id="SignalP"/>
    </source>
</evidence>
<sequence length="344" mass="38648">MRIPWLSIALITCVKAQYFSEGWKPGSDQDVSSDAPNIAQGVTKVFGAQPPQQTQESSPPQAVSQKPKRLSELLDFTWVLTSSPVSSLFSTVGINITEKVAKAKESPWDVRIPLITDDNYETLIVNEPLTEEEEKARTWVLIVSGDYSQGGLSPVIDGIFDQEFNETMTVNDLPHVRWARIDYLKVTYLTTKWATWQVPTLVVLKDRGQTLRFYRPQYLRIGDGRLREFLKEEYYLKTTPWNSDFAPGGSKEYILHYYGYALMKIYGMMVAVPRWLLYILSGTIASTVIQFLHRPRAQSPPITKGDNKTTPSSAAERSQSVTGKTSSGVEEGVGGAAKRRKAKK</sequence>
<protein>
    <recommendedName>
        <fullName evidence="9">Thioredoxin-like fold domain-containing protein</fullName>
    </recommendedName>
</protein>
<keyword evidence="5" id="KW-0812">Transmembrane</keyword>
<feature type="region of interest" description="Disordered" evidence="4">
    <location>
        <begin position="299"/>
        <end position="344"/>
    </location>
</feature>